<dbReference type="AlphaFoldDB" id="A0A914R7D4"/>
<proteinExistence type="predicted"/>
<accession>A0A914R7D4</accession>
<name>A0A914R7D4_PAREQ</name>
<evidence type="ECO:0000313" key="1">
    <source>
        <dbReference type="Proteomes" id="UP000887564"/>
    </source>
</evidence>
<dbReference type="Proteomes" id="UP000887564">
    <property type="component" value="Unplaced"/>
</dbReference>
<organism evidence="1 2">
    <name type="scientific">Parascaris equorum</name>
    <name type="common">Equine roundworm</name>
    <dbReference type="NCBI Taxonomy" id="6256"/>
    <lineage>
        <taxon>Eukaryota</taxon>
        <taxon>Metazoa</taxon>
        <taxon>Ecdysozoa</taxon>
        <taxon>Nematoda</taxon>
        <taxon>Chromadorea</taxon>
        <taxon>Rhabditida</taxon>
        <taxon>Spirurina</taxon>
        <taxon>Ascaridomorpha</taxon>
        <taxon>Ascaridoidea</taxon>
        <taxon>Ascarididae</taxon>
        <taxon>Parascaris</taxon>
    </lineage>
</organism>
<dbReference type="WBParaSite" id="PEQ_0000059101-mRNA-1">
    <property type="protein sequence ID" value="PEQ_0000059101-mRNA-1"/>
    <property type="gene ID" value="PEQ_0000059101"/>
</dbReference>
<protein>
    <submittedName>
        <fullName evidence="2">Uncharacterized protein</fullName>
    </submittedName>
</protein>
<sequence length="73" mass="8255">MVVEEGTRIRSLVGEDRRSAIAKLSSYIEQVRRLFLFKIALSHILQEDGCITLVTMPYFSGPLFSSFVCPDLC</sequence>
<keyword evidence="1" id="KW-1185">Reference proteome</keyword>
<reference evidence="2" key="1">
    <citation type="submission" date="2022-11" db="UniProtKB">
        <authorList>
            <consortium name="WormBaseParasite"/>
        </authorList>
    </citation>
    <scope>IDENTIFICATION</scope>
</reference>
<evidence type="ECO:0000313" key="2">
    <source>
        <dbReference type="WBParaSite" id="PEQ_0000059101-mRNA-1"/>
    </source>
</evidence>